<protein>
    <submittedName>
        <fullName evidence="3">Guanosine monophosphate reductase</fullName>
    </submittedName>
</protein>
<evidence type="ECO:0000259" key="2">
    <source>
        <dbReference type="Pfam" id="PF00478"/>
    </source>
</evidence>
<dbReference type="FunFam" id="3.20.20.70:FF:000424">
    <property type="entry name" value="Inosine-5'-monophosphate dehydrogenase 2"/>
    <property type="match status" value="1"/>
</dbReference>
<reference evidence="3 4" key="1">
    <citation type="submission" date="2019-04" db="EMBL/GenBank/DDBJ databases">
        <title>Natronomonas sp. F20-122 a newhaloarchaeon isolated from a saline saltern of Isla Bacuta, Huelva, Spain.</title>
        <authorList>
            <person name="Duran-Viseras A."/>
            <person name="Sanchez-Porro C."/>
            <person name="Ventosa A."/>
        </authorList>
    </citation>
    <scope>NUCLEOTIDE SEQUENCE [LARGE SCALE GENOMIC DNA]</scope>
    <source>
        <strain evidence="3 4">F20-122</strain>
    </source>
</reference>
<dbReference type="PANTHER" id="PTHR11911:SF111">
    <property type="entry name" value="INOSINE-5'-MONOPHOSPHATE DEHYDROGENASE"/>
    <property type="match status" value="1"/>
</dbReference>
<comment type="similarity">
    <text evidence="1">Belongs to the IMPDH/GMPR family.</text>
</comment>
<dbReference type="InterPro" id="IPR013785">
    <property type="entry name" value="Aldolase_TIM"/>
</dbReference>
<dbReference type="Proteomes" id="UP000308037">
    <property type="component" value="Unassembled WGS sequence"/>
</dbReference>
<dbReference type="CDD" id="cd00381">
    <property type="entry name" value="IMPDH"/>
    <property type="match status" value="1"/>
</dbReference>
<keyword evidence="4" id="KW-1185">Reference proteome</keyword>
<sequence>MSYETGLSYDDVLAVPQRSPVGSRDDVDLTTELANDLELSVPVVTAAMDTVTEAEMARVIGESGGLGVIHRFLPIDEQARMVREVVEDDVPATGAIGIAEDHLDRAAALVDAGAALLVLDVAHGHMERTIEATAELAAAFPDTSICAGNVATEAGVKDLADAGADCVKVGVGPGSHCTTREVTGFGVPQFTAVERCAAAARECGVTMIADGGIRTSGDAVKALLVGADAVMMGGYFAGCAESPGEIIENDGQRYKRSRGMSTAAAAEDREDKDSTVEASEGVEAVTEYVGPAGPRLREFAAGIRSGLSYGGARDLETARGNAEFMKVRETTAGRNGAHGFARTR</sequence>
<dbReference type="InterPro" id="IPR005990">
    <property type="entry name" value="IMP_DH"/>
</dbReference>
<dbReference type="GO" id="GO:0005737">
    <property type="term" value="C:cytoplasm"/>
    <property type="evidence" value="ECO:0007669"/>
    <property type="project" value="TreeGrafter"/>
</dbReference>
<dbReference type="PANTHER" id="PTHR11911">
    <property type="entry name" value="INOSINE-5-MONOPHOSPHATE DEHYDROGENASE RELATED"/>
    <property type="match status" value="1"/>
</dbReference>
<dbReference type="InterPro" id="IPR001093">
    <property type="entry name" value="IMP_DH_GMPRt"/>
</dbReference>
<dbReference type="OrthoDB" id="324877at2157"/>
<dbReference type="Gene3D" id="3.20.20.70">
    <property type="entry name" value="Aldolase class I"/>
    <property type="match status" value="1"/>
</dbReference>
<evidence type="ECO:0000313" key="3">
    <source>
        <dbReference type="EMBL" id="TKR28032.1"/>
    </source>
</evidence>
<organism evidence="3 4">
    <name type="scientific">Natronomonas salsuginis</name>
    <dbReference type="NCBI Taxonomy" id="2217661"/>
    <lineage>
        <taxon>Archaea</taxon>
        <taxon>Methanobacteriati</taxon>
        <taxon>Methanobacteriota</taxon>
        <taxon>Stenosarchaea group</taxon>
        <taxon>Halobacteria</taxon>
        <taxon>Halobacteriales</taxon>
        <taxon>Natronomonadaceae</taxon>
        <taxon>Natronomonas</taxon>
    </lineage>
</organism>
<dbReference type="SMART" id="SM01240">
    <property type="entry name" value="IMPDH"/>
    <property type="match status" value="1"/>
</dbReference>
<dbReference type="AlphaFoldDB" id="A0A4U5JF82"/>
<gene>
    <name evidence="3" type="ORF">DM868_02820</name>
</gene>
<dbReference type="SUPFAM" id="SSF51412">
    <property type="entry name" value="Inosine monophosphate dehydrogenase (IMPDH)"/>
    <property type="match status" value="1"/>
</dbReference>
<evidence type="ECO:0000256" key="1">
    <source>
        <dbReference type="ARBA" id="ARBA00005502"/>
    </source>
</evidence>
<accession>A0A4U5JF82</accession>
<dbReference type="RefSeq" id="WP_137275332.1">
    <property type="nucleotide sequence ID" value="NZ_QKNX01000001.1"/>
</dbReference>
<proteinExistence type="inferred from homology"/>
<comment type="caution">
    <text evidence="3">The sequence shown here is derived from an EMBL/GenBank/DDBJ whole genome shotgun (WGS) entry which is preliminary data.</text>
</comment>
<evidence type="ECO:0000313" key="4">
    <source>
        <dbReference type="Proteomes" id="UP000308037"/>
    </source>
</evidence>
<dbReference type="Pfam" id="PF00478">
    <property type="entry name" value="IMPDH"/>
    <property type="match status" value="1"/>
</dbReference>
<feature type="domain" description="IMP dehydrogenase/GMP reductase" evidence="2">
    <location>
        <begin position="6"/>
        <end position="333"/>
    </location>
</feature>
<name>A0A4U5JF82_9EURY</name>
<dbReference type="GO" id="GO:0006183">
    <property type="term" value="P:GTP biosynthetic process"/>
    <property type="evidence" value="ECO:0007669"/>
    <property type="project" value="TreeGrafter"/>
</dbReference>
<dbReference type="EMBL" id="QKNX01000001">
    <property type="protein sequence ID" value="TKR28032.1"/>
    <property type="molecule type" value="Genomic_DNA"/>
</dbReference>
<dbReference type="GO" id="GO:0003938">
    <property type="term" value="F:IMP dehydrogenase activity"/>
    <property type="evidence" value="ECO:0007669"/>
    <property type="project" value="InterPro"/>
</dbReference>